<evidence type="ECO:0000256" key="1">
    <source>
        <dbReference type="ARBA" id="ARBA00009580"/>
    </source>
</evidence>
<dbReference type="OrthoDB" id="5854685at2759"/>
<dbReference type="InterPro" id="IPR003595">
    <property type="entry name" value="Tyr_Pase_cat"/>
</dbReference>
<evidence type="ECO:0000256" key="4">
    <source>
        <dbReference type="ARBA" id="ARBA00022912"/>
    </source>
</evidence>
<evidence type="ECO:0000256" key="2">
    <source>
        <dbReference type="ARBA" id="ARBA00013064"/>
    </source>
</evidence>
<gene>
    <name evidence="5" type="ORF">PACLA_8A023113</name>
</gene>
<protein>
    <recommendedName>
        <fullName evidence="2">protein-tyrosine-phosphatase</fullName>
        <ecNumber evidence="2">3.1.3.48</ecNumber>
    </recommendedName>
</protein>
<dbReference type="SMART" id="SM00404">
    <property type="entry name" value="PTPc_motif"/>
    <property type="match status" value="2"/>
</dbReference>
<organism evidence="5 6">
    <name type="scientific">Paramuricea clavata</name>
    <name type="common">Red gorgonian</name>
    <name type="synonym">Violescent sea-whip</name>
    <dbReference type="NCBI Taxonomy" id="317549"/>
    <lineage>
        <taxon>Eukaryota</taxon>
        <taxon>Metazoa</taxon>
        <taxon>Cnidaria</taxon>
        <taxon>Anthozoa</taxon>
        <taxon>Octocorallia</taxon>
        <taxon>Malacalcyonacea</taxon>
        <taxon>Plexauridae</taxon>
        <taxon>Paramuricea</taxon>
    </lineage>
</organism>
<dbReference type="Pfam" id="PF00102">
    <property type="entry name" value="Y_phosphatase"/>
    <property type="match status" value="2"/>
</dbReference>
<evidence type="ECO:0000313" key="5">
    <source>
        <dbReference type="EMBL" id="CAB4028172.1"/>
    </source>
</evidence>
<feature type="non-terminal residue" evidence="5">
    <location>
        <position position="1"/>
    </location>
</feature>
<comment type="similarity">
    <text evidence="1">Belongs to the protein-tyrosine phosphatase family.</text>
</comment>
<dbReference type="EC" id="3.1.3.48" evidence="2"/>
<dbReference type="PRINTS" id="PR00700">
    <property type="entry name" value="PRTYPHPHTASE"/>
</dbReference>
<dbReference type="PROSITE" id="PS50056">
    <property type="entry name" value="TYR_PHOSPHATASE_2"/>
    <property type="match status" value="2"/>
</dbReference>
<dbReference type="PROSITE" id="PS00383">
    <property type="entry name" value="TYR_PHOSPHATASE_1"/>
    <property type="match status" value="2"/>
</dbReference>
<dbReference type="SUPFAM" id="SSF52799">
    <property type="entry name" value="(Phosphotyrosine protein) phosphatases II"/>
    <property type="match status" value="2"/>
</dbReference>
<dbReference type="InterPro" id="IPR029021">
    <property type="entry name" value="Prot-tyrosine_phosphatase-like"/>
</dbReference>
<accession>A0A6S7KM03</accession>
<dbReference type="PROSITE" id="PS50055">
    <property type="entry name" value="TYR_PHOSPHATASE_PTP"/>
    <property type="match status" value="2"/>
</dbReference>
<dbReference type="InterPro" id="IPR000242">
    <property type="entry name" value="PTP_cat"/>
</dbReference>
<feature type="non-terminal residue" evidence="5">
    <location>
        <position position="474"/>
    </location>
</feature>
<keyword evidence="5" id="KW-0675">Receptor</keyword>
<name>A0A6S7KM03_PARCT</name>
<keyword evidence="3" id="KW-0378">Hydrolase</keyword>
<keyword evidence="6" id="KW-1185">Reference proteome</keyword>
<proteinExistence type="inferred from homology"/>
<dbReference type="InterPro" id="IPR050348">
    <property type="entry name" value="Protein-Tyr_Phosphatase"/>
</dbReference>
<reference evidence="5" key="1">
    <citation type="submission" date="2020-04" db="EMBL/GenBank/DDBJ databases">
        <authorList>
            <person name="Alioto T."/>
            <person name="Alioto T."/>
            <person name="Gomez Garrido J."/>
        </authorList>
    </citation>
    <scope>NUCLEOTIDE SEQUENCE</scope>
    <source>
        <strain evidence="5">A484AB</strain>
    </source>
</reference>
<evidence type="ECO:0000313" key="6">
    <source>
        <dbReference type="Proteomes" id="UP001152795"/>
    </source>
</evidence>
<dbReference type="Gene3D" id="3.90.190.10">
    <property type="entry name" value="Protein tyrosine phosphatase superfamily"/>
    <property type="match status" value="2"/>
</dbReference>
<dbReference type="PANTHER" id="PTHR19134">
    <property type="entry name" value="RECEPTOR-TYPE TYROSINE-PROTEIN PHOSPHATASE"/>
    <property type="match status" value="1"/>
</dbReference>
<comment type="caution">
    <text evidence="5">The sequence shown here is derived from an EMBL/GenBank/DDBJ whole genome shotgun (WGS) entry which is preliminary data.</text>
</comment>
<dbReference type="EMBL" id="CACRXK020015298">
    <property type="protein sequence ID" value="CAB4028172.1"/>
    <property type="molecule type" value="Genomic_DNA"/>
</dbReference>
<evidence type="ECO:0000256" key="3">
    <source>
        <dbReference type="ARBA" id="ARBA00022801"/>
    </source>
</evidence>
<dbReference type="PANTHER" id="PTHR19134:SF562">
    <property type="entry name" value="PROTEIN-TYROSINE-PHOSPHATASE"/>
    <property type="match status" value="1"/>
</dbReference>
<dbReference type="AlphaFoldDB" id="A0A6S7KM03"/>
<dbReference type="InterPro" id="IPR016130">
    <property type="entry name" value="Tyr_Pase_AS"/>
</dbReference>
<dbReference type="GO" id="GO:0004725">
    <property type="term" value="F:protein tyrosine phosphatase activity"/>
    <property type="evidence" value="ECO:0007669"/>
    <property type="project" value="UniProtKB-EC"/>
</dbReference>
<dbReference type="CDD" id="cd00047">
    <property type="entry name" value="PTPc"/>
    <property type="match status" value="2"/>
</dbReference>
<dbReference type="Proteomes" id="UP001152795">
    <property type="component" value="Unassembled WGS sequence"/>
</dbReference>
<dbReference type="InterPro" id="IPR000387">
    <property type="entry name" value="Tyr_Pase_dom"/>
</dbReference>
<sequence>GLKLPSNYIASQGPTPHTTNDFWQMVWEQEVSIIVMLTGLEEKGTVKCYQYWPVNTDEQKYGNLTLKLTGETVLADFTTRYFEMKEADTGQIRLVQHLHFTAWPDHGVPKYPGPLLHFHKRYRSGLSGPEPVVVHCSAGVGRTGTFIAVDYILHKLDEERNNDPAIDILHFVREMRGQRMFMVQTEEQYRFIHHAILEAVTFPDTEISSTDIRVRAAILRETLPGSNKTKGKEVFENLEKRILLEACEDGSSNDNQKKNRSKLLPFDYSRVHLNEMENSTDYINASYICGYQYPVNFIATQHPLPHTVSDFWRMVHEQKSAIILAISSKEEMDEFGSYWPEEGYASYGPINVGFEGKNEEFAASGFIVRNFKLTDTRDSVGRSFAVTHFNFVDWSPHNLPTASSMICLLAEVEKAQRKSQNTLVTVHCSDGGGRTGTFCAIVSCIERVKLENNIDLPMTLRNLHAQRKDMIQNE</sequence>
<dbReference type="FunFam" id="3.90.190.10:FF:000185">
    <property type="entry name" value="Predicted protein"/>
    <property type="match status" value="1"/>
</dbReference>
<keyword evidence="4" id="KW-0904">Protein phosphatase</keyword>
<dbReference type="SMART" id="SM00194">
    <property type="entry name" value="PTPc"/>
    <property type="match status" value="2"/>
</dbReference>